<protein>
    <submittedName>
        <fullName evidence="2">RES family NAD+ phosphorylase</fullName>
    </submittedName>
</protein>
<dbReference type="SMART" id="SM00953">
    <property type="entry name" value="RES"/>
    <property type="match status" value="1"/>
</dbReference>
<name>A0A9X1ILQ1_9GAMM</name>
<evidence type="ECO:0000313" key="2">
    <source>
        <dbReference type="EMBL" id="MCB5161550.1"/>
    </source>
</evidence>
<dbReference type="RefSeq" id="WP_226753923.1">
    <property type="nucleotide sequence ID" value="NZ_JAJATW010000007.1"/>
</dbReference>
<dbReference type="EMBL" id="JAJATW010000007">
    <property type="protein sequence ID" value="MCB5161550.1"/>
    <property type="molecule type" value="Genomic_DNA"/>
</dbReference>
<dbReference type="AlphaFoldDB" id="A0A9X1ILQ1"/>
<dbReference type="InterPro" id="IPR014914">
    <property type="entry name" value="RES_dom"/>
</dbReference>
<dbReference type="Pfam" id="PF08808">
    <property type="entry name" value="RES"/>
    <property type="match status" value="1"/>
</dbReference>
<gene>
    <name evidence="2" type="ORF">LG368_06505</name>
</gene>
<proteinExistence type="predicted"/>
<evidence type="ECO:0000313" key="3">
    <source>
        <dbReference type="Proteomes" id="UP001139095"/>
    </source>
</evidence>
<feature type="domain" description="RES" evidence="1">
    <location>
        <begin position="11"/>
        <end position="136"/>
    </location>
</feature>
<evidence type="ECO:0000259" key="1">
    <source>
        <dbReference type="SMART" id="SM00953"/>
    </source>
</evidence>
<dbReference type="Proteomes" id="UP001139095">
    <property type="component" value="Unassembled WGS sequence"/>
</dbReference>
<sequence>MTLWRISNFADLKGIGGMRQAGRWHNAGNPIVYLAEHPALALLEIRVHLNVDLEDLPDCFQLLRVDFDDSVLVESLEAGLTLEEQREQSITRRIGDAWLANAQSVLLKVPSVIVPHSYNYLFNPLHPDSKHFSIVDQYQYPFDQRLFQ</sequence>
<reference evidence="2" key="1">
    <citation type="submission" date="2021-10" db="EMBL/GenBank/DDBJ databases">
        <title>Marinomonas pontica sp. nov., isolated from the Black Sea.</title>
        <authorList>
            <person name="Zhao L.-H."/>
            <person name="Xue J.-H."/>
        </authorList>
    </citation>
    <scope>NUCLEOTIDE SEQUENCE</scope>
    <source>
        <strain evidence="2">E8</strain>
    </source>
</reference>
<accession>A0A9X1ILQ1</accession>
<organism evidence="2 3">
    <name type="scientific">Marinomonas algarum</name>
    <dbReference type="NCBI Taxonomy" id="2883105"/>
    <lineage>
        <taxon>Bacteria</taxon>
        <taxon>Pseudomonadati</taxon>
        <taxon>Pseudomonadota</taxon>
        <taxon>Gammaproteobacteria</taxon>
        <taxon>Oceanospirillales</taxon>
        <taxon>Oceanospirillaceae</taxon>
        <taxon>Marinomonas</taxon>
    </lineage>
</organism>
<comment type="caution">
    <text evidence="2">The sequence shown here is derived from an EMBL/GenBank/DDBJ whole genome shotgun (WGS) entry which is preliminary data.</text>
</comment>
<keyword evidence="3" id="KW-1185">Reference proteome</keyword>